<gene>
    <name evidence="2" type="ORF">GFSPODELE1_LOCUS2147</name>
</gene>
<organism evidence="2 3">
    <name type="scientific">Somion occarium</name>
    <dbReference type="NCBI Taxonomy" id="3059160"/>
    <lineage>
        <taxon>Eukaryota</taxon>
        <taxon>Fungi</taxon>
        <taxon>Dikarya</taxon>
        <taxon>Basidiomycota</taxon>
        <taxon>Agaricomycotina</taxon>
        <taxon>Agaricomycetes</taxon>
        <taxon>Polyporales</taxon>
        <taxon>Cerrenaceae</taxon>
        <taxon>Somion</taxon>
    </lineage>
</organism>
<dbReference type="Pfam" id="PF00069">
    <property type="entry name" value="Pkinase"/>
    <property type="match status" value="1"/>
</dbReference>
<dbReference type="InterPro" id="IPR000719">
    <property type="entry name" value="Prot_kinase_dom"/>
</dbReference>
<dbReference type="EMBL" id="OZ037953">
    <property type="protein sequence ID" value="CAL1698420.1"/>
    <property type="molecule type" value="Genomic_DNA"/>
</dbReference>
<dbReference type="PANTHER" id="PTHR44167">
    <property type="entry name" value="OVARIAN-SPECIFIC SERINE/THREONINE-PROTEIN KINASE LOK-RELATED"/>
    <property type="match status" value="1"/>
</dbReference>
<evidence type="ECO:0000313" key="2">
    <source>
        <dbReference type="EMBL" id="CAL1698420.1"/>
    </source>
</evidence>
<proteinExistence type="predicted"/>
<evidence type="ECO:0000313" key="3">
    <source>
        <dbReference type="Proteomes" id="UP001497453"/>
    </source>
</evidence>
<evidence type="ECO:0000259" key="1">
    <source>
        <dbReference type="PROSITE" id="PS50011"/>
    </source>
</evidence>
<sequence>MSVRLLPSYSAASSHIPEMGLPSESKPSVHSVPIINLSKLWIQSVEKNKVLEVWSTLSPWFAAHGYALYTQTSAWEAQPSGSPIYALSSRPVQFPYAFIDSKEPKDRAFWPMIGLFPAVNSHQRDVIIKLLYNDSPEFAIFKSLAAEPMRSDPLNTTIPALEILSYDDEISFIVMPRWGDISLWDGFDRLETAVEFALSLIKALAFLHKNLIAHRDIKLDNILVNKYHSSEISPSLRSFFASKKARFALCDFGLSVKFSPETPPCARVCPASESEWGYFEFHPPDAANGESVYDPFAYDVACLGGLLCKTIGYMTPLIPPLAPFLDRMITPDISARYTASEALEAFVQLMESLDSEFLGKTRAPSPPEGSTYIWQAYDRWANLPEEFVREHFAKCPPVRPRRKVQLLDGTSYFVDWNNLTEF</sequence>
<feature type="domain" description="Protein kinase" evidence="1">
    <location>
        <begin position="1"/>
        <end position="413"/>
    </location>
</feature>
<dbReference type="InterPro" id="IPR011009">
    <property type="entry name" value="Kinase-like_dom_sf"/>
</dbReference>
<protein>
    <recommendedName>
        <fullName evidence="1">Protein kinase domain-containing protein</fullName>
    </recommendedName>
</protein>
<dbReference type="Gene3D" id="1.10.510.10">
    <property type="entry name" value="Transferase(Phosphotransferase) domain 1"/>
    <property type="match status" value="1"/>
</dbReference>
<dbReference type="SMART" id="SM00220">
    <property type="entry name" value="S_TKc"/>
    <property type="match status" value="1"/>
</dbReference>
<dbReference type="PROSITE" id="PS00108">
    <property type="entry name" value="PROTEIN_KINASE_ST"/>
    <property type="match status" value="1"/>
</dbReference>
<dbReference type="Proteomes" id="UP001497453">
    <property type="component" value="Chromosome 10"/>
</dbReference>
<dbReference type="InterPro" id="IPR008271">
    <property type="entry name" value="Ser/Thr_kinase_AS"/>
</dbReference>
<reference evidence="3" key="1">
    <citation type="submission" date="2024-04" db="EMBL/GenBank/DDBJ databases">
        <authorList>
            <person name="Shaw F."/>
            <person name="Minotto A."/>
        </authorList>
    </citation>
    <scope>NUCLEOTIDE SEQUENCE [LARGE SCALE GENOMIC DNA]</scope>
</reference>
<accession>A0ABP1CRV7</accession>
<dbReference type="PANTHER" id="PTHR44167:SF24">
    <property type="entry name" value="SERINE_THREONINE-PROTEIN KINASE CHK2"/>
    <property type="match status" value="1"/>
</dbReference>
<dbReference type="SUPFAM" id="SSF56112">
    <property type="entry name" value="Protein kinase-like (PK-like)"/>
    <property type="match status" value="1"/>
</dbReference>
<keyword evidence="3" id="KW-1185">Reference proteome</keyword>
<name>A0ABP1CRV7_9APHY</name>
<dbReference type="PROSITE" id="PS50011">
    <property type="entry name" value="PROTEIN_KINASE_DOM"/>
    <property type="match status" value="1"/>
</dbReference>